<dbReference type="Proteomes" id="UP001236014">
    <property type="component" value="Chromosome"/>
</dbReference>
<organism evidence="3 4">
    <name type="scientific">Amycolatopsis carbonis</name>
    <dbReference type="NCBI Taxonomy" id="715471"/>
    <lineage>
        <taxon>Bacteria</taxon>
        <taxon>Bacillati</taxon>
        <taxon>Actinomycetota</taxon>
        <taxon>Actinomycetes</taxon>
        <taxon>Pseudonocardiales</taxon>
        <taxon>Pseudonocardiaceae</taxon>
        <taxon>Amycolatopsis</taxon>
    </lineage>
</organism>
<dbReference type="EMBL" id="CP127294">
    <property type="protein sequence ID" value="WIX79773.1"/>
    <property type="molecule type" value="Genomic_DNA"/>
</dbReference>
<dbReference type="RefSeq" id="WP_285970453.1">
    <property type="nucleotide sequence ID" value="NZ_CP127294.1"/>
</dbReference>
<keyword evidence="1" id="KW-0472">Membrane</keyword>
<evidence type="ECO:0000256" key="2">
    <source>
        <dbReference type="SAM" id="SignalP"/>
    </source>
</evidence>
<evidence type="ECO:0000256" key="1">
    <source>
        <dbReference type="SAM" id="Phobius"/>
    </source>
</evidence>
<name>A0A9Y2IJK6_9PSEU</name>
<keyword evidence="2" id="KW-0732">Signal</keyword>
<keyword evidence="1" id="KW-1133">Transmembrane helix</keyword>
<feature type="signal peptide" evidence="2">
    <location>
        <begin position="1"/>
        <end position="25"/>
    </location>
</feature>
<dbReference type="AlphaFoldDB" id="A0A9Y2IJK6"/>
<evidence type="ECO:0000313" key="4">
    <source>
        <dbReference type="Proteomes" id="UP001236014"/>
    </source>
</evidence>
<reference evidence="3 4" key="1">
    <citation type="submission" date="2023-06" db="EMBL/GenBank/DDBJ databases">
        <authorList>
            <person name="Oyuntsetseg B."/>
            <person name="Kim S.B."/>
        </authorList>
    </citation>
    <scope>NUCLEOTIDE SEQUENCE [LARGE SCALE GENOMIC DNA]</scope>
    <source>
        <strain evidence="3 4">2-15</strain>
    </source>
</reference>
<keyword evidence="1" id="KW-0812">Transmembrane</keyword>
<gene>
    <name evidence="3" type="ORF">QRX50_02935</name>
</gene>
<dbReference type="KEGG" id="acab:QRX50_02935"/>
<sequence length="104" mass="10690">MAKVRGLLVVGLLGALLYCAAPAQAAVVEAPAQARSQVQVQTAAPAEALLPAPRQAAPGPVLDPTQTDKANAQKTRNKLIAGGIAVVLLAIVFFGRRKRKKGNG</sequence>
<evidence type="ECO:0000313" key="3">
    <source>
        <dbReference type="EMBL" id="WIX79773.1"/>
    </source>
</evidence>
<feature type="chain" id="PRO_5040780381" description="LPXTG cell wall anchor domain-containing protein" evidence="2">
    <location>
        <begin position="26"/>
        <end position="104"/>
    </location>
</feature>
<accession>A0A9Y2IJK6</accession>
<proteinExistence type="predicted"/>
<keyword evidence="4" id="KW-1185">Reference proteome</keyword>
<protein>
    <recommendedName>
        <fullName evidence="5">LPXTG cell wall anchor domain-containing protein</fullName>
    </recommendedName>
</protein>
<feature type="transmembrane region" description="Helical" evidence="1">
    <location>
        <begin position="79"/>
        <end position="95"/>
    </location>
</feature>
<evidence type="ECO:0008006" key="5">
    <source>
        <dbReference type="Google" id="ProtNLM"/>
    </source>
</evidence>